<reference evidence="1 2" key="1">
    <citation type="submission" date="2020-08" db="EMBL/GenBank/DDBJ databases">
        <title>Genomic Encyclopedia of Type Strains, Phase IV (KMG-IV): sequencing the most valuable type-strain genomes for metagenomic binning, comparative biology and taxonomic classification.</title>
        <authorList>
            <person name="Goeker M."/>
        </authorList>
    </citation>
    <scope>NUCLEOTIDE SEQUENCE [LARGE SCALE GENOMIC DNA]</scope>
    <source>
        <strain evidence="1 2">DSM 27939</strain>
    </source>
</reference>
<dbReference type="Gene3D" id="3.90.190.10">
    <property type="entry name" value="Protein tyrosine phosphatase superfamily"/>
    <property type="match status" value="1"/>
</dbReference>
<gene>
    <name evidence="1" type="ORF">HNQ08_005000</name>
</gene>
<evidence type="ECO:0000313" key="2">
    <source>
        <dbReference type="Proteomes" id="UP000552709"/>
    </source>
</evidence>
<dbReference type="RefSeq" id="WP_184137722.1">
    <property type="nucleotide sequence ID" value="NZ_JACHFL010000023.1"/>
</dbReference>
<dbReference type="InterPro" id="IPR029021">
    <property type="entry name" value="Prot-tyrosine_phosphatase-like"/>
</dbReference>
<dbReference type="AlphaFoldDB" id="A0A7W8K242"/>
<keyword evidence="2" id="KW-1185">Reference proteome</keyword>
<dbReference type="EMBL" id="JACHFL010000023">
    <property type="protein sequence ID" value="MBB5365874.1"/>
    <property type="molecule type" value="Genomic_DNA"/>
</dbReference>
<comment type="caution">
    <text evidence="1">The sequence shown here is derived from an EMBL/GenBank/DDBJ whole genome shotgun (WGS) entry which is preliminary data.</text>
</comment>
<protein>
    <recommendedName>
        <fullName evidence="3">Tyrosine specific protein phosphatases domain-containing protein</fullName>
    </recommendedName>
</protein>
<proteinExistence type="predicted"/>
<accession>A0A7W8K242</accession>
<dbReference type="SUPFAM" id="SSF52799">
    <property type="entry name" value="(Phosphotyrosine protein) phosphatases II"/>
    <property type="match status" value="1"/>
</dbReference>
<organism evidence="1 2">
    <name type="scientific">Deinococcus humi</name>
    <dbReference type="NCBI Taxonomy" id="662880"/>
    <lineage>
        <taxon>Bacteria</taxon>
        <taxon>Thermotogati</taxon>
        <taxon>Deinococcota</taxon>
        <taxon>Deinococci</taxon>
        <taxon>Deinococcales</taxon>
        <taxon>Deinococcaceae</taxon>
        <taxon>Deinococcus</taxon>
    </lineage>
</organism>
<dbReference type="Proteomes" id="UP000552709">
    <property type="component" value="Unassembled WGS sequence"/>
</dbReference>
<evidence type="ECO:0008006" key="3">
    <source>
        <dbReference type="Google" id="ProtNLM"/>
    </source>
</evidence>
<sequence>MRVTVSGQGDLPSLKDGTAVIVALDPGTHLSDGSRRLAEHDGPRLNLQVHDVWFDSDRHVVPSDEHLQQIDAFLTTHQPAHLHVSCLAGVSRSAALALYALTRMHPELSDRELVERLLTARPQCFPNPLIVGLVDQRLQRGLTGALQEAFADSEMPWPPA</sequence>
<evidence type="ECO:0000313" key="1">
    <source>
        <dbReference type="EMBL" id="MBB5365874.1"/>
    </source>
</evidence>
<name>A0A7W8K242_9DEIO</name>